<dbReference type="EMBL" id="DQAY01000008">
    <property type="protein sequence ID" value="HCO21697.1"/>
    <property type="molecule type" value="Genomic_DNA"/>
</dbReference>
<accession>A0A3D3R157</accession>
<gene>
    <name evidence="10" type="ORF">DIT97_00980</name>
</gene>
<dbReference type="InterPro" id="IPR050250">
    <property type="entry name" value="Macrolide_Exporter_MacB"/>
</dbReference>
<evidence type="ECO:0000259" key="9">
    <source>
        <dbReference type="Pfam" id="PF12704"/>
    </source>
</evidence>
<dbReference type="Pfam" id="PF02687">
    <property type="entry name" value="FtsX"/>
    <property type="match status" value="1"/>
</dbReference>
<dbReference type="AlphaFoldDB" id="A0A3D3R157"/>
<keyword evidence="5 7" id="KW-0472">Membrane</keyword>
<sequence length="451" mass="49226">MLKFAIKNLLSRSLRSFLCLMGLTIAIAGMVGLFSIAGGLEETVSQTFGKISGIVAMQPGAPIPLFSRIPRTWGAEIKEVPGVAIVNPEIWSRVNLIEGKPVISPPRFLFGTDLPTRLELKHGIYREAIYEGRFLDLEDRGTLNTVISRQIAEQHHKQIGDQIEVNGQTMDIVGLYESGSILLDVAIILDIDVVREITRFDTDSVSCFYIEQSGDVPNDKLVQDIKDRFRGRELASWQPASLALASSSDTNLLKDFMTAIDETLKGNSTDEYPTDKKGENNISKPAVADLKTAKTESENTESGLEVRSASDWGERLDTFTADLDIFLGLMTGIGVLIAMLSIINTMLMSVMERVVDFGILKANGWSNRDVMLLITAESSLLGVLGGVLGGILGLIAIAVVNWKFASQVHLYASPGLLLFGVFFSTLLGVLGGLYPAIWTTRMTPIDAIRRG</sequence>
<keyword evidence="4 7" id="KW-1133">Transmembrane helix</keyword>
<feature type="domain" description="MacB-like periplasmic core" evidence="9">
    <location>
        <begin position="16"/>
        <end position="225"/>
    </location>
</feature>
<comment type="subcellular location">
    <subcellularLocation>
        <location evidence="1">Cell membrane</location>
        <topology evidence="1">Multi-pass membrane protein</topology>
    </subcellularLocation>
</comment>
<protein>
    <submittedName>
        <fullName evidence="10">ABC transporter permease</fullName>
    </submittedName>
</protein>
<dbReference type="Pfam" id="PF12704">
    <property type="entry name" value="MacB_PCD"/>
    <property type="match status" value="1"/>
</dbReference>
<feature type="transmembrane region" description="Helical" evidence="7">
    <location>
        <begin position="20"/>
        <end position="40"/>
    </location>
</feature>
<evidence type="ECO:0000256" key="6">
    <source>
        <dbReference type="ARBA" id="ARBA00038076"/>
    </source>
</evidence>
<keyword evidence="3 7" id="KW-0812">Transmembrane</keyword>
<evidence type="ECO:0000313" key="10">
    <source>
        <dbReference type="EMBL" id="HCO21697.1"/>
    </source>
</evidence>
<keyword evidence="2" id="KW-1003">Cell membrane</keyword>
<dbReference type="Proteomes" id="UP000263642">
    <property type="component" value="Unassembled WGS sequence"/>
</dbReference>
<dbReference type="GO" id="GO:0022857">
    <property type="term" value="F:transmembrane transporter activity"/>
    <property type="evidence" value="ECO:0007669"/>
    <property type="project" value="TreeGrafter"/>
</dbReference>
<evidence type="ECO:0000256" key="2">
    <source>
        <dbReference type="ARBA" id="ARBA00022475"/>
    </source>
</evidence>
<proteinExistence type="inferred from homology"/>
<comment type="caution">
    <text evidence="10">The sequence shown here is derived from an EMBL/GenBank/DDBJ whole genome shotgun (WGS) entry which is preliminary data.</text>
</comment>
<dbReference type="GO" id="GO:0005886">
    <property type="term" value="C:plasma membrane"/>
    <property type="evidence" value="ECO:0007669"/>
    <property type="project" value="UniProtKB-SubCell"/>
</dbReference>
<evidence type="ECO:0000256" key="1">
    <source>
        <dbReference type="ARBA" id="ARBA00004651"/>
    </source>
</evidence>
<feature type="domain" description="ABC3 transporter permease C-terminal" evidence="8">
    <location>
        <begin position="330"/>
        <end position="444"/>
    </location>
</feature>
<feature type="transmembrane region" description="Helical" evidence="7">
    <location>
        <begin position="411"/>
        <end position="434"/>
    </location>
</feature>
<dbReference type="PANTHER" id="PTHR30572">
    <property type="entry name" value="MEMBRANE COMPONENT OF TRANSPORTER-RELATED"/>
    <property type="match status" value="1"/>
</dbReference>
<comment type="similarity">
    <text evidence="6">Belongs to the ABC-4 integral membrane protein family.</text>
</comment>
<evidence type="ECO:0000256" key="3">
    <source>
        <dbReference type="ARBA" id="ARBA00022692"/>
    </source>
</evidence>
<dbReference type="InterPro" id="IPR025857">
    <property type="entry name" value="MacB_PCD"/>
</dbReference>
<reference evidence="10 11" key="1">
    <citation type="journal article" date="2018" name="Nat. Biotechnol.">
        <title>A standardized bacterial taxonomy based on genome phylogeny substantially revises the tree of life.</title>
        <authorList>
            <person name="Parks D.H."/>
            <person name="Chuvochina M."/>
            <person name="Waite D.W."/>
            <person name="Rinke C."/>
            <person name="Skarshewski A."/>
            <person name="Chaumeil P.A."/>
            <person name="Hugenholtz P."/>
        </authorList>
    </citation>
    <scope>NUCLEOTIDE SEQUENCE [LARGE SCALE GENOMIC DNA]</scope>
    <source>
        <strain evidence="10">UBA9375</strain>
    </source>
</reference>
<evidence type="ECO:0000259" key="8">
    <source>
        <dbReference type="Pfam" id="PF02687"/>
    </source>
</evidence>
<evidence type="ECO:0000256" key="7">
    <source>
        <dbReference type="SAM" id="Phobius"/>
    </source>
</evidence>
<evidence type="ECO:0000256" key="5">
    <source>
        <dbReference type="ARBA" id="ARBA00023136"/>
    </source>
</evidence>
<evidence type="ECO:0000256" key="4">
    <source>
        <dbReference type="ARBA" id="ARBA00022989"/>
    </source>
</evidence>
<name>A0A3D3R157_9PLAN</name>
<feature type="transmembrane region" description="Helical" evidence="7">
    <location>
        <begin position="370"/>
        <end position="399"/>
    </location>
</feature>
<feature type="transmembrane region" description="Helical" evidence="7">
    <location>
        <begin position="325"/>
        <end position="350"/>
    </location>
</feature>
<organism evidence="10 11">
    <name type="scientific">Gimesia maris</name>
    <dbReference type="NCBI Taxonomy" id="122"/>
    <lineage>
        <taxon>Bacteria</taxon>
        <taxon>Pseudomonadati</taxon>
        <taxon>Planctomycetota</taxon>
        <taxon>Planctomycetia</taxon>
        <taxon>Planctomycetales</taxon>
        <taxon>Planctomycetaceae</taxon>
        <taxon>Gimesia</taxon>
    </lineage>
</organism>
<evidence type="ECO:0000313" key="11">
    <source>
        <dbReference type="Proteomes" id="UP000263642"/>
    </source>
</evidence>
<dbReference type="InterPro" id="IPR003838">
    <property type="entry name" value="ABC3_permease_C"/>
</dbReference>
<dbReference type="PANTHER" id="PTHR30572:SF4">
    <property type="entry name" value="ABC TRANSPORTER PERMEASE YTRF"/>
    <property type="match status" value="1"/>
</dbReference>